<organism evidence="1 2">
    <name type="scientific">Liparis tanakae</name>
    <name type="common">Tanaka's snailfish</name>
    <dbReference type="NCBI Taxonomy" id="230148"/>
    <lineage>
        <taxon>Eukaryota</taxon>
        <taxon>Metazoa</taxon>
        <taxon>Chordata</taxon>
        <taxon>Craniata</taxon>
        <taxon>Vertebrata</taxon>
        <taxon>Euteleostomi</taxon>
        <taxon>Actinopterygii</taxon>
        <taxon>Neopterygii</taxon>
        <taxon>Teleostei</taxon>
        <taxon>Neoteleostei</taxon>
        <taxon>Acanthomorphata</taxon>
        <taxon>Eupercaria</taxon>
        <taxon>Perciformes</taxon>
        <taxon>Cottioidei</taxon>
        <taxon>Cottales</taxon>
        <taxon>Liparidae</taxon>
        <taxon>Liparis</taxon>
    </lineage>
</organism>
<sequence>MASSVHRERSRDLRRLERRVKRYDGAAPQHETRSRSNVAEFLKTWRNGTEMPRGPMTPSGPKRTTIATLPQPGYQTGLSPALNIFGRETPSAEAGLLGAEPEGPSQKDLVWWKPADALAPRQLSMTLAFGRKDFSSPPRQKHLQPLLLLHPLPPQASPYSVSPVETPETGGKSSHLLPPLGECFCQRTPCSSWYRSGSLHRRPLVLHACHPRSSSSPSFSGCSRFLALWGRVVDGGPLDVGDLSHWRAQLRPHTAWLRASRIQPRARDAGGATGSKELRELLVLGGCVRYATWPAGSRRCSDV</sequence>
<keyword evidence="2" id="KW-1185">Reference proteome</keyword>
<name>A0A4Z2HBB3_9TELE</name>
<dbReference type="EMBL" id="SRLO01000280">
    <property type="protein sequence ID" value="TNN63109.1"/>
    <property type="molecule type" value="Genomic_DNA"/>
</dbReference>
<evidence type="ECO:0000313" key="2">
    <source>
        <dbReference type="Proteomes" id="UP000314294"/>
    </source>
</evidence>
<accession>A0A4Z2HBB3</accession>
<proteinExistence type="predicted"/>
<gene>
    <name evidence="1" type="ORF">EYF80_026725</name>
</gene>
<evidence type="ECO:0000313" key="1">
    <source>
        <dbReference type="EMBL" id="TNN63109.1"/>
    </source>
</evidence>
<protein>
    <submittedName>
        <fullName evidence="1">Uncharacterized protein</fullName>
    </submittedName>
</protein>
<reference evidence="1 2" key="1">
    <citation type="submission" date="2019-03" db="EMBL/GenBank/DDBJ databases">
        <title>First draft genome of Liparis tanakae, snailfish: a comprehensive survey of snailfish specific genes.</title>
        <authorList>
            <person name="Kim W."/>
            <person name="Song I."/>
            <person name="Jeong J.-H."/>
            <person name="Kim D."/>
            <person name="Kim S."/>
            <person name="Ryu S."/>
            <person name="Song J.Y."/>
            <person name="Lee S.K."/>
        </authorList>
    </citation>
    <scope>NUCLEOTIDE SEQUENCE [LARGE SCALE GENOMIC DNA]</scope>
    <source>
        <tissue evidence="1">Muscle</tissue>
    </source>
</reference>
<dbReference type="AlphaFoldDB" id="A0A4Z2HBB3"/>
<dbReference type="Proteomes" id="UP000314294">
    <property type="component" value="Unassembled WGS sequence"/>
</dbReference>
<comment type="caution">
    <text evidence="1">The sequence shown here is derived from an EMBL/GenBank/DDBJ whole genome shotgun (WGS) entry which is preliminary data.</text>
</comment>